<keyword evidence="5" id="KW-0808">Transferase</keyword>
<dbReference type="InterPro" id="IPR027939">
    <property type="entry name" value="NMT1/THI5"/>
</dbReference>
<evidence type="ECO:0000259" key="13">
    <source>
        <dbReference type="PROSITE" id="PS50109"/>
    </source>
</evidence>
<protein>
    <recommendedName>
        <fullName evidence="10">Thiamine pyrimidine synthase</fullName>
    </recommendedName>
</protein>
<gene>
    <name evidence="14" type="ORF">KQI88_01550</name>
</gene>
<comment type="catalytic activity">
    <reaction evidence="11">
        <text>N(6)-(pyridoxal phosphate)-L-lysyl-[4-amino-5-hydroxymethyl-2-methylpyrimidine phosphate synthase] + L-histidyl-[4-amino-5-hydroxymethyl-2-methylpyrimidine phosphate synthase] + 2 Fe(3+) + 4 H2O = L-lysyl-[4-amino-5-hydroxymethyl-2-methylpyrimidine phosphate synthase] + (2S)-2-amino-5-hydroxy-4-oxopentanoyl-[4-amino-5-hydroxymethyl-2-methylpyrimidine phosphate synthase] + 4-amino-2-methyl-5-(phosphooxymethyl)pyrimidine + 3-oxopropanoate + 2 Fe(2+) + 2 H(+)</text>
        <dbReference type="Rhea" id="RHEA:65756"/>
        <dbReference type="Rhea" id="RHEA-COMP:16892"/>
        <dbReference type="Rhea" id="RHEA-COMP:16893"/>
        <dbReference type="Rhea" id="RHEA-COMP:16894"/>
        <dbReference type="Rhea" id="RHEA-COMP:16895"/>
        <dbReference type="ChEBI" id="CHEBI:15377"/>
        <dbReference type="ChEBI" id="CHEBI:15378"/>
        <dbReference type="ChEBI" id="CHEBI:29033"/>
        <dbReference type="ChEBI" id="CHEBI:29034"/>
        <dbReference type="ChEBI" id="CHEBI:29969"/>
        <dbReference type="ChEBI" id="CHEBI:29979"/>
        <dbReference type="ChEBI" id="CHEBI:33190"/>
        <dbReference type="ChEBI" id="CHEBI:58354"/>
        <dbReference type="ChEBI" id="CHEBI:143915"/>
        <dbReference type="ChEBI" id="CHEBI:157692"/>
    </reaction>
    <physiologicalReaction direction="left-to-right" evidence="11">
        <dbReference type="Rhea" id="RHEA:65757"/>
    </physiologicalReaction>
</comment>
<dbReference type="CDD" id="cd00082">
    <property type="entry name" value="HisKA"/>
    <property type="match status" value="1"/>
</dbReference>
<dbReference type="Pfam" id="PF09084">
    <property type="entry name" value="NMT1"/>
    <property type="match status" value="1"/>
</dbReference>
<evidence type="ECO:0000256" key="8">
    <source>
        <dbReference type="ARBA" id="ARBA00022977"/>
    </source>
</evidence>
<comment type="similarity">
    <text evidence="3">Belongs to the NMT1/THI5 family.</text>
</comment>
<dbReference type="Proteomes" id="UP000779508">
    <property type="component" value="Unassembled WGS sequence"/>
</dbReference>
<evidence type="ECO:0000256" key="9">
    <source>
        <dbReference type="ARBA" id="ARBA00023004"/>
    </source>
</evidence>
<dbReference type="SMART" id="SM00388">
    <property type="entry name" value="HisKA"/>
    <property type="match status" value="1"/>
</dbReference>
<proteinExistence type="inferred from homology"/>
<feature type="domain" description="Histidine kinase" evidence="13">
    <location>
        <begin position="448"/>
        <end position="663"/>
    </location>
</feature>
<dbReference type="InterPro" id="IPR003594">
    <property type="entry name" value="HATPase_dom"/>
</dbReference>
<evidence type="ECO:0000256" key="3">
    <source>
        <dbReference type="ARBA" id="ARBA00009406"/>
    </source>
</evidence>
<keyword evidence="12" id="KW-0472">Membrane</keyword>
<keyword evidence="8" id="KW-0784">Thiamine biosynthesis</keyword>
<comment type="function">
    <text evidence="1">Responsible for the formation of the pyrimidine heterocycle in the thiamine biosynthesis pathway. Catalyzes the formation of hydroxymethylpyrimidine phosphate (HMP-P) from histidine and pyridoxal phosphate (PLP). The protein uses PLP and the active site histidine to form HMP-P, generating an inactive enzyme. The enzyme can only undergo a single turnover, which suggests it is a suicide enzyme.</text>
</comment>
<feature type="transmembrane region" description="Helical" evidence="12">
    <location>
        <begin position="47"/>
        <end position="65"/>
    </location>
</feature>
<comment type="pathway">
    <text evidence="2">Cofactor biosynthesis; thiamine diphosphate biosynthesis.</text>
</comment>
<sequence length="673" mass="78242">MTKLRLSSEEVFTHTERKVVLSRYYAIPNSHLKKWQTWNCKRWHKKYRSIIFILILILVFNATLYKAEAMDKVILQLRWDHQFQFAGYYAALWQGYYDDEDLKVEIRSAFTEDGQILQATDEVAEGRADFGVGAVDILIKNDEEFNLAIIASIFQRSAVEFFMKEETHFNSIVDLVNLKTARRENDLLDIELQAMLIAEGLNPNQLELYKHNGNFTIDDLITKRFDVVPVYLSSILYYSQREDIELKSIKPIDYGIDFYGDSLFTTVALARENPELVERFKRATLRGWEYALENTEEMAEKIATSFISTEENVEEIIDRNRFQAEKILDLTFYPVIQIGNINPHRWKTTHEYLHKLGIVSGDIILDQLIFDYEAILMQETKRQEKIMRTLSFSSLMVLVAILLIHLTAKNTMNQLENLFQNEMEENKKKEGIIIYQARMAAMGEMIANIAHQWRQPLNNLGLILTNIEDEFMYEELSKESLKDAIERSRRLINKMSETIDDFRYLSNPKESKAEFCIYDSIVSVIELLEEKLRLSNIKVFFGYITMDKGYGYNNQYSQAIFNIIVNSIDALLNTDVENRQILINIYKKEDMIITEIQDSGGGISEDIKDKIFDVYFTTKDKSQGTGLGLYMTKIIIKNNLNGNISWENTDKGVKMIVAVPCKGVDKNDEGRTE</sequence>
<evidence type="ECO:0000256" key="5">
    <source>
        <dbReference type="ARBA" id="ARBA00022679"/>
    </source>
</evidence>
<evidence type="ECO:0000256" key="10">
    <source>
        <dbReference type="ARBA" id="ARBA00033171"/>
    </source>
</evidence>
<dbReference type="InterPro" id="IPR005467">
    <property type="entry name" value="His_kinase_dom"/>
</dbReference>
<dbReference type="PROSITE" id="PS50109">
    <property type="entry name" value="HIS_KIN"/>
    <property type="match status" value="1"/>
</dbReference>
<keyword evidence="15" id="KW-1185">Reference proteome</keyword>
<keyword evidence="6" id="KW-0479">Metal-binding</keyword>
<dbReference type="EMBL" id="JAHLQK010000001">
    <property type="protein sequence ID" value="MBU5675100.1"/>
    <property type="molecule type" value="Genomic_DNA"/>
</dbReference>
<keyword evidence="9" id="KW-0408">Iron</keyword>
<keyword evidence="12" id="KW-1133">Transmembrane helix</keyword>
<reference evidence="14 15" key="1">
    <citation type="submission" date="2021-06" db="EMBL/GenBank/DDBJ databases">
        <authorList>
            <person name="Sun Q."/>
            <person name="Li D."/>
        </authorList>
    </citation>
    <scope>NUCLEOTIDE SEQUENCE [LARGE SCALE GENOMIC DNA]</scope>
    <source>
        <strain evidence="14 15">MSJ-5</strain>
    </source>
</reference>
<dbReference type="Pfam" id="PF02518">
    <property type="entry name" value="HATPase_c"/>
    <property type="match status" value="1"/>
</dbReference>
<evidence type="ECO:0000256" key="2">
    <source>
        <dbReference type="ARBA" id="ARBA00004948"/>
    </source>
</evidence>
<organism evidence="14 15">
    <name type="scientific">Alkaliphilus flagellatus</name>
    <dbReference type="NCBI Taxonomy" id="2841507"/>
    <lineage>
        <taxon>Bacteria</taxon>
        <taxon>Bacillati</taxon>
        <taxon>Bacillota</taxon>
        <taxon>Clostridia</taxon>
        <taxon>Peptostreptococcales</taxon>
        <taxon>Natronincolaceae</taxon>
        <taxon>Alkaliphilus</taxon>
    </lineage>
</organism>
<dbReference type="SMART" id="SM00387">
    <property type="entry name" value="HATPase_c"/>
    <property type="match status" value="1"/>
</dbReference>
<evidence type="ECO:0000256" key="11">
    <source>
        <dbReference type="ARBA" id="ARBA00048179"/>
    </source>
</evidence>
<evidence type="ECO:0000256" key="7">
    <source>
        <dbReference type="ARBA" id="ARBA00022898"/>
    </source>
</evidence>
<accession>A0ABS6FXZ7</accession>
<name>A0ABS6FXZ7_9FIRM</name>
<evidence type="ECO:0000256" key="6">
    <source>
        <dbReference type="ARBA" id="ARBA00022723"/>
    </source>
</evidence>
<dbReference type="RefSeq" id="WP_216414603.1">
    <property type="nucleotide sequence ID" value="NZ_JAHLQK010000001.1"/>
</dbReference>
<comment type="subunit">
    <text evidence="4">Homodimer.</text>
</comment>
<dbReference type="PANTHER" id="PTHR31528:SF1">
    <property type="entry name" value="4-AMINO-5-HYDROXYMETHYL-2-METHYLPYRIMIDINE PHOSPHATE SYNTHASE THI11-RELATED"/>
    <property type="match status" value="1"/>
</dbReference>
<evidence type="ECO:0000313" key="14">
    <source>
        <dbReference type="EMBL" id="MBU5675100.1"/>
    </source>
</evidence>
<evidence type="ECO:0000256" key="4">
    <source>
        <dbReference type="ARBA" id="ARBA00011738"/>
    </source>
</evidence>
<dbReference type="PANTHER" id="PTHR31528">
    <property type="entry name" value="4-AMINO-5-HYDROXYMETHYL-2-METHYLPYRIMIDINE PHOSPHATE SYNTHASE THI11-RELATED"/>
    <property type="match status" value="1"/>
</dbReference>
<evidence type="ECO:0000256" key="1">
    <source>
        <dbReference type="ARBA" id="ARBA00003469"/>
    </source>
</evidence>
<dbReference type="Pfam" id="PF00512">
    <property type="entry name" value="HisKA"/>
    <property type="match status" value="1"/>
</dbReference>
<keyword evidence="7" id="KW-0663">Pyridoxal phosphate</keyword>
<keyword evidence="12" id="KW-0812">Transmembrane</keyword>
<evidence type="ECO:0000313" key="15">
    <source>
        <dbReference type="Proteomes" id="UP000779508"/>
    </source>
</evidence>
<dbReference type="InterPro" id="IPR015168">
    <property type="entry name" value="SsuA/THI5"/>
</dbReference>
<comment type="caution">
    <text evidence="14">The sequence shown here is derived from an EMBL/GenBank/DDBJ whole genome shotgun (WGS) entry which is preliminary data.</text>
</comment>
<dbReference type="InterPro" id="IPR003661">
    <property type="entry name" value="HisK_dim/P_dom"/>
</dbReference>
<evidence type="ECO:0000256" key="12">
    <source>
        <dbReference type="SAM" id="Phobius"/>
    </source>
</evidence>